<organism evidence="1 2">
    <name type="scientific">Bradyrhizobium zhanjiangense</name>
    <dbReference type="NCBI Taxonomy" id="1325107"/>
    <lineage>
        <taxon>Bacteria</taxon>
        <taxon>Pseudomonadati</taxon>
        <taxon>Pseudomonadota</taxon>
        <taxon>Alphaproteobacteria</taxon>
        <taxon>Hyphomicrobiales</taxon>
        <taxon>Nitrobacteraceae</taxon>
        <taxon>Bradyrhizobium</taxon>
    </lineage>
</organism>
<dbReference type="Proteomes" id="UP000290174">
    <property type="component" value="Unassembled WGS sequence"/>
</dbReference>
<sequence>MSFRIAGGRAWLDHTIPIPIGEGLGPAVTAYTVVVLDKRAERALIKDPLPQEVVWRRFVVTSADHNFPLG</sequence>
<reference evidence="1 2" key="1">
    <citation type="submission" date="2018-11" db="EMBL/GenBank/DDBJ databases">
        <title>Bradyrhizobium sp. nov., isolated from effective nodules of peanut in China.</title>
        <authorList>
            <person name="Li Y."/>
        </authorList>
    </citation>
    <scope>NUCLEOTIDE SEQUENCE [LARGE SCALE GENOMIC DNA]</scope>
    <source>
        <strain evidence="1 2">CCBAU 51770</strain>
    </source>
</reference>
<comment type="caution">
    <text evidence="1">The sequence shown here is derived from an EMBL/GenBank/DDBJ whole genome shotgun (WGS) entry which is preliminary data.</text>
</comment>
<gene>
    <name evidence="1" type="ORF">EAS61_14590</name>
</gene>
<evidence type="ECO:0000313" key="1">
    <source>
        <dbReference type="EMBL" id="RXG98047.1"/>
    </source>
</evidence>
<dbReference type="AlphaFoldDB" id="A0A4Q0QPH2"/>
<proteinExistence type="predicted"/>
<name>A0A4Q0QPH2_9BRAD</name>
<accession>A0A4Q0QPH2</accession>
<dbReference type="EMBL" id="RKMK01000010">
    <property type="protein sequence ID" value="RXG98047.1"/>
    <property type="molecule type" value="Genomic_DNA"/>
</dbReference>
<protein>
    <submittedName>
        <fullName evidence="1">Uncharacterized protein</fullName>
    </submittedName>
</protein>
<evidence type="ECO:0000313" key="2">
    <source>
        <dbReference type="Proteomes" id="UP000290174"/>
    </source>
</evidence>